<dbReference type="InterPro" id="IPR016184">
    <property type="entry name" value="Capsid/spike_ssDNA_virus"/>
</dbReference>
<keyword evidence="4" id="KW-0167">Capsid protein</keyword>
<evidence type="ECO:0000256" key="3">
    <source>
        <dbReference type="ARBA" id="ARBA00022431"/>
    </source>
</evidence>
<proteinExistence type="inferred from homology"/>
<comment type="similarity">
    <text evidence="2">Belongs to the microviridae F protein family.</text>
</comment>
<evidence type="ECO:0000256" key="2">
    <source>
        <dbReference type="ARBA" id="ARBA00009963"/>
    </source>
</evidence>
<dbReference type="GO" id="GO:0039615">
    <property type="term" value="C:T=1 icosahedral viral capsid"/>
    <property type="evidence" value="ECO:0007669"/>
    <property type="project" value="UniProtKB-KW"/>
</dbReference>
<evidence type="ECO:0000256" key="4">
    <source>
        <dbReference type="ARBA" id="ARBA00022561"/>
    </source>
</evidence>
<evidence type="ECO:0000256" key="1">
    <source>
        <dbReference type="ARBA" id="ARBA00004328"/>
    </source>
</evidence>
<evidence type="ECO:0000313" key="6">
    <source>
        <dbReference type="EMBL" id="QCQ84584.1"/>
    </source>
</evidence>
<protein>
    <submittedName>
        <fullName evidence="6">Major capsid protein</fullName>
    </submittedName>
</protein>
<dbReference type="SUPFAM" id="SSF88645">
    <property type="entry name" value="ssDNA viruses"/>
    <property type="match status" value="1"/>
</dbReference>
<dbReference type="GO" id="GO:0005198">
    <property type="term" value="F:structural molecule activity"/>
    <property type="evidence" value="ECO:0007669"/>
    <property type="project" value="InterPro"/>
</dbReference>
<dbReference type="InterPro" id="IPR037002">
    <property type="entry name" value="Microviridae_protein_F_sf"/>
</dbReference>
<dbReference type="Pfam" id="PF02305">
    <property type="entry name" value="Phage_F"/>
    <property type="match status" value="1"/>
</dbReference>
<dbReference type="Gene3D" id="2.60.169.10">
    <property type="entry name" value="Microviridae F protein"/>
    <property type="match status" value="2"/>
</dbReference>
<keyword evidence="5" id="KW-0946">Virion</keyword>
<keyword evidence="3" id="KW-1140">T=1 icosahedral capsid protein</keyword>
<name>A0A4P8PT62_9VIRU</name>
<sequence length="539" mass="59133">MYVISQLGRCLMRSVMVHQFSQVPKAEIPRSSFDRSHGLKTTFNAGYLVPIFVDEVLPGDTFNCSMTVFARLATPLHPIMDNLNLDAFFFAVPLRLIWTNFPKFFGEQDNPSDSTSYLVPTMTAPAGGYLNGTLSDYLGLPTQVAGFSHSVFWHRAYNLIWNQWFRDENLQTSVPKNMGDGPDNPADYVLLRRGKRHDYFTSSLPFPQKGPAVTLPLGSQATVKTSATGLVSGAQPSMTMLTTTGTVPGTNLSMAFGTGGQFGPSATTLAATSVVYPNNLYADLSTATAATINQLRQAFQIQRMYERDARGGTRYTELIQAHFGVTSPDARLQRAEYLGGGSVPININPIAQTSSTSAQPTPQGNLAAMGTGAMHGVGFTKSFTEHCVLIGMVSMRADLNYQQGLNRMFSRSTRFDFYWPALSHLGEQGVLNQEIYCQGTAADAAVFGYQERYAEYRYKPSVITGQFRSNFATPLDTWHLAQNFASLPALGATFIQDNPPVDRVIAVVAAPHILFDSYFSLRCARPMPVYGVPGLIDHF</sequence>
<accession>A0A4P8PT62</accession>
<dbReference type="Proteomes" id="UP000323622">
    <property type="component" value="Segment"/>
</dbReference>
<evidence type="ECO:0000256" key="5">
    <source>
        <dbReference type="ARBA" id="ARBA00022844"/>
    </source>
</evidence>
<dbReference type="InterPro" id="IPR003514">
    <property type="entry name" value="Microviridae_protein_F"/>
</dbReference>
<dbReference type="EMBL" id="MK249130">
    <property type="protein sequence ID" value="QCQ84584.1"/>
    <property type="molecule type" value="Genomic_DNA"/>
</dbReference>
<comment type="subcellular location">
    <subcellularLocation>
        <location evidence="1">Virion</location>
    </subcellularLocation>
</comment>
<reference evidence="6" key="1">
    <citation type="submission" date="2018-12" db="EMBL/GenBank/DDBJ databases">
        <title>Singled stranded DNA viruses identified in blackflies (Austrosimulium ungulatum) sampled in New Zealand.</title>
        <authorList>
            <person name="Kraberger S."/>
            <person name="Fontenele R.S."/>
            <person name="Schmidlin K."/>
            <person name="Walters M."/>
            <person name="Varsani A."/>
        </authorList>
    </citation>
    <scope>NUCLEOTIDE SEQUENCE [LARGE SCALE GENOMIC DNA]</scope>
    <source>
        <strain evidence="6">013</strain>
    </source>
</reference>
<organism evidence="6">
    <name type="scientific">Blackfly microvirus SF02</name>
    <dbReference type="NCBI Taxonomy" id="2576452"/>
    <lineage>
        <taxon>Viruses</taxon>
        <taxon>Monodnaviria</taxon>
        <taxon>Sangervirae</taxon>
        <taxon>Phixviricota</taxon>
        <taxon>Malgrandaviricetes</taxon>
        <taxon>Petitvirales</taxon>
        <taxon>Microviridae</taxon>
        <taxon>Microvirus</taxon>
    </lineage>
</organism>